<evidence type="ECO:0008006" key="3">
    <source>
        <dbReference type="Google" id="ProtNLM"/>
    </source>
</evidence>
<sequence length="104" mass="11301">MLIWAILTRALPGSGLSHSAWDAAQAHPFYGLVGQLVCPTSHVTRTVPSSAWTGALSVEARAHSNRWRAISGGAAVHSLSRPERQLQRTLRGSLAPHYKQFVAY</sequence>
<accession>A0ABR3LA73</accession>
<dbReference type="EMBL" id="JAYMGO010000023">
    <property type="protein sequence ID" value="KAL1249801.1"/>
    <property type="molecule type" value="Genomic_DNA"/>
</dbReference>
<evidence type="ECO:0000313" key="2">
    <source>
        <dbReference type="Proteomes" id="UP001558613"/>
    </source>
</evidence>
<reference evidence="1 2" key="1">
    <citation type="submission" date="2023-09" db="EMBL/GenBank/DDBJ databases">
        <authorList>
            <person name="Wang M."/>
        </authorList>
    </citation>
    <scope>NUCLEOTIDE SEQUENCE [LARGE SCALE GENOMIC DNA]</scope>
    <source>
        <strain evidence="1">GT-2023</strain>
        <tissue evidence="1">Liver</tissue>
    </source>
</reference>
<organism evidence="1 2">
    <name type="scientific">Cirrhinus molitorella</name>
    <name type="common">mud carp</name>
    <dbReference type="NCBI Taxonomy" id="172907"/>
    <lineage>
        <taxon>Eukaryota</taxon>
        <taxon>Metazoa</taxon>
        <taxon>Chordata</taxon>
        <taxon>Craniata</taxon>
        <taxon>Vertebrata</taxon>
        <taxon>Euteleostomi</taxon>
        <taxon>Actinopterygii</taxon>
        <taxon>Neopterygii</taxon>
        <taxon>Teleostei</taxon>
        <taxon>Ostariophysi</taxon>
        <taxon>Cypriniformes</taxon>
        <taxon>Cyprinidae</taxon>
        <taxon>Labeoninae</taxon>
        <taxon>Labeonini</taxon>
        <taxon>Cirrhinus</taxon>
    </lineage>
</organism>
<gene>
    <name evidence="1" type="ORF">QQF64_020806</name>
</gene>
<dbReference type="Proteomes" id="UP001558613">
    <property type="component" value="Unassembled WGS sequence"/>
</dbReference>
<comment type="caution">
    <text evidence="1">The sequence shown here is derived from an EMBL/GenBank/DDBJ whole genome shotgun (WGS) entry which is preliminary data.</text>
</comment>
<name>A0ABR3LA73_9TELE</name>
<evidence type="ECO:0000313" key="1">
    <source>
        <dbReference type="EMBL" id="KAL1249801.1"/>
    </source>
</evidence>
<proteinExistence type="predicted"/>
<protein>
    <recommendedName>
        <fullName evidence="3">Secreted protein</fullName>
    </recommendedName>
</protein>
<keyword evidence="2" id="KW-1185">Reference proteome</keyword>